<name>A0ACC4D8J0_PURLI</name>
<accession>A0ACC4D8J0</accession>
<keyword evidence="2" id="KW-1185">Reference proteome</keyword>
<comment type="caution">
    <text evidence="1">The sequence shown here is derived from an EMBL/GenBank/DDBJ whole genome shotgun (WGS) entry which is preliminary data.</text>
</comment>
<evidence type="ECO:0000313" key="2">
    <source>
        <dbReference type="Proteomes" id="UP001638806"/>
    </source>
</evidence>
<gene>
    <name evidence="1" type="ORF">ACCO45_012479</name>
</gene>
<dbReference type="EMBL" id="JBGNUJ010000012">
    <property type="protein sequence ID" value="KAL3952536.1"/>
    <property type="molecule type" value="Genomic_DNA"/>
</dbReference>
<organism evidence="1 2">
    <name type="scientific">Purpureocillium lilacinum</name>
    <name type="common">Paecilomyces lilacinus</name>
    <dbReference type="NCBI Taxonomy" id="33203"/>
    <lineage>
        <taxon>Eukaryota</taxon>
        <taxon>Fungi</taxon>
        <taxon>Dikarya</taxon>
        <taxon>Ascomycota</taxon>
        <taxon>Pezizomycotina</taxon>
        <taxon>Sordariomycetes</taxon>
        <taxon>Hypocreomycetidae</taxon>
        <taxon>Hypocreales</taxon>
        <taxon>Ophiocordycipitaceae</taxon>
        <taxon>Purpureocillium</taxon>
    </lineage>
</organism>
<proteinExistence type="predicted"/>
<evidence type="ECO:0000313" key="1">
    <source>
        <dbReference type="EMBL" id="KAL3952536.1"/>
    </source>
</evidence>
<reference evidence="1" key="1">
    <citation type="submission" date="2024-12" db="EMBL/GenBank/DDBJ databases">
        <title>Comparative genomics and development of molecular markers within Purpureocillium lilacinum and among Purpureocillium species.</title>
        <authorList>
            <person name="Yeh Z.-Y."/>
            <person name="Ni N.-T."/>
            <person name="Lo P.-H."/>
            <person name="Mushyakhwo K."/>
            <person name="Lin C.-F."/>
            <person name="Nai Y.-S."/>
        </authorList>
    </citation>
    <scope>NUCLEOTIDE SEQUENCE</scope>
    <source>
        <strain evidence="1">NCHU-NPUST-175</strain>
    </source>
</reference>
<protein>
    <submittedName>
        <fullName evidence="1">Uncharacterized protein</fullName>
    </submittedName>
</protein>
<dbReference type="Proteomes" id="UP001638806">
    <property type="component" value="Unassembled WGS sequence"/>
</dbReference>
<sequence length="60" mass="6545">MKLVAVLASMLLGCIASVHAIPIEETGLSSRGQTTTNDDIASHENDVDVVRGVNYYEYYN</sequence>